<evidence type="ECO:0000256" key="1">
    <source>
        <dbReference type="SAM" id="Phobius"/>
    </source>
</evidence>
<dbReference type="EMBL" id="KK583193">
    <property type="protein sequence ID" value="KDO33355.1"/>
    <property type="molecule type" value="Genomic_DNA"/>
</dbReference>
<dbReference type="OrthoDB" id="76933at2759"/>
<reference evidence="2 3" key="1">
    <citation type="journal article" date="2013" name="PLoS Genet.">
        <title>Distinctive expansion of potential virulence genes in the genome of the oomycete fish pathogen Saprolegnia parasitica.</title>
        <authorList>
            <person name="Jiang R.H."/>
            <person name="de Bruijn I."/>
            <person name="Haas B.J."/>
            <person name="Belmonte R."/>
            <person name="Lobach L."/>
            <person name="Christie J."/>
            <person name="van den Ackerveken G."/>
            <person name="Bottin A."/>
            <person name="Bulone V."/>
            <person name="Diaz-Moreno S.M."/>
            <person name="Dumas B."/>
            <person name="Fan L."/>
            <person name="Gaulin E."/>
            <person name="Govers F."/>
            <person name="Grenville-Briggs L.J."/>
            <person name="Horner N.R."/>
            <person name="Levin J.Z."/>
            <person name="Mammella M."/>
            <person name="Meijer H.J."/>
            <person name="Morris P."/>
            <person name="Nusbaum C."/>
            <person name="Oome S."/>
            <person name="Phillips A.J."/>
            <person name="van Rooyen D."/>
            <person name="Rzeszutek E."/>
            <person name="Saraiva M."/>
            <person name="Secombes C.J."/>
            <person name="Seidl M.F."/>
            <person name="Snel B."/>
            <person name="Stassen J.H."/>
            <person name="Sykes S."/>
            <person name="Tripathy S."/>
            <person name="van den Berg H."/>
            <person name="Vega-Arreguin J.C."/>
            <person name="Wawra S."/>
            <person name="Young S.K."/>
            <person name="Zeng Q."/>
            <person name="Dieguez-Uribeondo J."/>
            <person name="Russ C."/>
            <person name="Tyler B.M."/>
            <person name="van West P."/>
        </authorList>
    </citation>
    <scope>NUCLEOTIDE SEQUENCE [LARGE SCALE GENOMIC DNA]</scope>
    <source>
        <strain evidence="2 3">CBS 223.65</strain>
    </source>
</reference>
<accession>A0A067CVS0</accession>
<evidence type="ECO:0008006" key="4">
    <source>
        <dbReference type="Google" id="ProtNLM"/>
    </source>
</evidence>
<keyword evidence="1" id="KW-0472">Membrane</keyword>
<evidence type="ECO:0000313" key="2">
    <source>
        <dbReference type="EMBL" id="KDO33355.1"/>
    </source>
</evidence>
<keyword evidence="1" id="KW-1133">Transmembrane helix</keyword>
<dbReference type="RefSeq" id="XP_012196103.1">
    <property type="nucleotide sequence ID" value="XM_012340713.1"/>
</dbReference>
<protein>
    <recommendedName>
        <fullName evidence="4">THH1/TOM1/TOM3 domain-containing protein</fullName>
    </recommendedName>
</protein>
<dbReference type="OMA" id="LARPCMA"/>
<feature type="transmembrane region" description="Helical" evidence="1">
    <location>
        <begin position="12"/>
        <end position="33"/>
    </location>
</feature>
<feature type="transmembrane region" description="Helical" evidence="1">
    <location>
        <begin position="45"/>
        <end position="70"/>
    </location>
</feature>
<keyword evidence="1" id="KW-0812">Transmembrane</keyword>
<evidence type="ECO:0000313" key="3">
    <source>
        <dbReference type="Proteomes" id="UP000030745"/>
    </source>
</evidence>
<organism evidence="2 3">
    <name type="scientific">Saprolegnia parasitica (strain CBS 223.65)</name>
    <dbReference type="NCBI Taxonomy" id="695850"/>
    <lineage>
        <taxon>Eukaryota</taxon>
        <taxon>Sar</taxon>
        <taxon>Stramenopiles</taxon>
        <taxon>Oomycota</taxon>
        <taxon>Saprolegniomycetes</taxon>
        <taxon>Saprolegniales</taxon>
        <taxon>Saprolegniaceae</taxon>
        <taxon>Saprolegnia</taxon>
    </lineage>
</organism>
<feature type="transmembrane region" description="Helical" evidence="1">
    <location>
        <begin position="214"/>
        <end position="233"/>
    </location>
</feature>
<feature type="transmembrane region" description="Helical" evidence="1">
    <location>
        <begin position="82"/>
        <end position="105"/>
    </location>
</feature>
<dbReference type="KEGG" id="spar:SPRG_02162"/>
<dbReference type="GeneID" id="24124725"/>
<feature type="transmembrane region" description="Helical" evidence="1">
    <location>
        <begin position="245"/>
        <end position="264"/>
    </location>
</feature>
<feature type="transmembrane region" description="Helical" evidence="1">
    <location>
        <begin position="145"/>
        <end position="163"/>
    </location>
</feature>
<proteinExistence type="predicted"/>
<keyword evidence="3" id="KW-1185">Reference proteome</keyword>
<sequence length="316" mass="35016">MLAEWTTESSVLLGVNTTLLLLIAAVFGLNVARHHRNLHDAYSQVIVLRLALSFFISGGAYFLNFLWQIIYRDETLTEIQEAIGHFISGLLEGLVLLSFFALLVVQVGGTSHAVRLFAQYASNGGNDAATSMASAQKHYSVYRRILCLFVLARPCMAVALSLLHSNSNPTKSIRTVIAVCNVLFLVAAVASVVRTMRRLRVEIPASFHGAVKFIIVKLLLLLSVLQWTVYTYIDDDARTPSHLEIYWTACMLEVLLLSTAFYVASAPASFTAADTPRVPFWRFWDVADNPIRGSKSVDRLPEMEFSPAPATPQHLV</sequence>
<dbReference type="Proteomes" id="UP000030745">
    <property type="component" value="Unassembled WGS sequence"/>
</dbReference>
<dbReference type="VEuPathDB" id="FungiDB:SPRG_02162"/>
<dbReference type="AlphaFoldDB" id="A0A067CVS0"/>
<feature type="transmembrane region" description="Helical" evidence="1">
    <location>
        <begin position="175"/>
        <end position="193"/>
    </location>
</feature>
<gene>
    <name evidence="2" type="ORF">SPRG_02162</name>
</gene>
<name>A0A067CVS0_SAPPC</name>